<feature type="transmembrane region" description="Helical" evidence="1">
    <location>
        <begin position="36"/>
        <end position="60"/>
    </location>
</feature>
<accession>A0ABT5ZE27</accession>
<feature type="transmembrane region" description="Helical" evidence="1">
    <location>
        <begin position="238"/>
        <end position="257"/>
    </location>
</feature>
<dbReference type="GO" id="GO:0016757">
    <property type="term" value="F:glycosyltransferase activity"/>
    <property type="evidence" value="ECO:0007669"/>
    <property type="project" value="UniProtKB-KW"/>
</dbReference>
<keyword evidence="1" id="KW-1133">Transmembrane helix</keyword>
<evidence type="ECO:0000259" key="2">
    <source>
        <dbReference type="Pfam" id="PF13231"/>
    </source>
</evidence>
<protein>
    <submittedName>
        <fullName evidence="3">Glycosyltransferase family 39 protein</fullName>
        <ecNumber evidence="3">2.4.-.-</ecNumber>
    </submittedName>
</protein>
<keyword evidence="1" id="KW-0472">Membrane</keyword>
<name>A0ABT5ZE27_9ACTN</name>
<keyword evidence="3" id="KW-0808">Transferase</keyword>
<feature type="transmembrane region" description="Helical" evidence="1">
    <location>
        <begin position="326"/>
        <end position="345"/>
    </location>
</feature>
<keyword evidence="3" id="KW-0328">Glycosyltransferase</keyword>
<dbReference type="EMBL" id="JARJBC010000001">
    <property type="protein sequence ID" value="MDF3287860.1"/>
    <property type="molecule type" value="Genomic_DNA"/>
</dbReference>
<feature type="domain" description="Glycosyltransferase RgtA/B/C/D-like" evidence="2">
    <location>
        <begin position="126"/>
        <end position="235"/>
    </location>
</feature>
<comment type="caution">
    <text evidence="3">The sequence shown here is derived from an EMBL/GenBank/DDBJ whole genome shotgun (WGS) entry which is preliminary data.</text>
</comment>
<evidence type="ECO:0000313" key="4">
    <source>
        <dbReference type="Proteomes" id="UP001216579"/>
    </source>
</evidence>
<keyword evidence="1" id="KW-0812">Transmembrane</keyword>
<dbReference type="Proteomes" id="UP001216579">
    <property type="component" value="Unassembled WGS sequence"/>
</dbReference>
<keyword evidence="4" id="KW-1185">Reference proteome</keyword>
<dbReference type="RefSeq" id="WP_276091737.1">
    <property type="nucleotide sequence ID" value="NZ_JARJBC010000001.1"/>
</dbReference>
<feature type="transmembrane region" description="Helical" evidence="1">
    <location>
        <begin position="126"/>
        <end position="147"/>
    </location>
</feature>
<sequence>MSTLTQHPHLLGGPPRSAVSQAARPIRRWLSATRRAAPALAGYAVVRGVSLALFTVWGAWRDTPVWHRMATLWDAAAYLRVAMAGYPTAMPAPDAHGHRYCDLAFFPLYPIAVRAAHAVLPVSPPAAALLVAWAAAGAAAGGIFAVAERLYGHRTGVAAALVWAALPHAFEANLGYTEALFAALTAWTLYAALTERWLCAGALSSAACLTRPTGIALAAAVATAALVRARRAPWCWRALLGAAVAPLGWFGFVGWVGHRLGRWDGYFVVQMAWNSHFDFGASTAEQVLQVLRRPLAQGVDAVAVTVVLLAAVVLFGYCCAARQPTVLVVFSGAMLTITLGDAGAFLSRARFLLPVFPLVFPLAVALGRARSRRTAGLTLGAAALVSAALGLYLTFISTASL</sequence>
<gene>
    <name evidence="3" type="ORF">P3G67_01140</name>
</gene>
<feature type="transmembrane region" description="Helical" evidence="1">
    <location>
        <begin position="351"/>
        <end position="369"/>
    </location>
</feature>
<feature type="transmembrane region" description="Helical" evidence="1">
    <location>
        <begin position="301"/>
        <end position="319"/>
    </location>
</feature>
<evidence type="ECO:0000256" key="1">
    <source>
        <dbReference type="SAM" id="Phobius"/>
    </source>
</evidence>
<dbReference type="EC" id="2.4.-.-" evidence="3"/>
<dbReference type="Pfam" id="PF13231">
    <property type="entry name" value="PMT_2"/>
    <property type="match status" value="1"/>
</dbReference>
<organism evidence="3 4">
    <name type="scientific">Streptomyces silvisoli</name>
    <dbReference type="NCBI Taxonomy" id="3034235"/>
    <lineage>
        <taxon>Bacteria</taxon>
        <taxon>Bacillati</taxon>
        <taxon>Actinomycetota</taxon>
        <taxon>Actinomycetes</taxon>
        <taxon>Kitasatosporales</taxon>
        <taxon>Streptomycetaceae</taxon>
        <taxon>Streptomyces</taxon>
    </lineage>
</organism>
<evidence type="ECO:0000313" key="3">
    <source>
        <dbReference type="EMBL" id="MDF3287860.1"/>
    </source>
</evidence>
<reference evidence="3 4" key="1">
    <citation type="submission" date="2023-03" db="EMBL/GenBank/DDBJ databases">
        <title>Draft genome sequence of Streptomyces sp. RB6PN23 isolated from peat swamp forest in Thailand.</title>
        <authorList>
            <person name="Klaysubun C."/>
            <person name="Duangmal K."/>
        </authorList>
    </citation>
    <scope>NUCLEOTIDE SEQUENCE [LARGE SCALE GENOMIC DNA]</scope>
    <source>
        <strain evidence="3 4">RB6PN23</strain>
    </source>
</reference>
<dbReference type="InterPro" id="IPR038731">
    <property type="entry name" value="RgtA/B/C-like"/>
</dbReference>
<proteinExistence type="predicted"/>
<feature type="transmembrane region" description="Helical" evidence="1">
    <location>
        <begin position="376"/>
        <end position="396"/>
    </location>
</feature>